<sequence length="228" mass="25767">MKKIRLMAITVIALVILVGFGTSSAVVFTPEQDTTAYKHKNLLRLHVIANSNSVNDQKIKRKVRNRIMNQTKKLFIGVTDADKAQEVVKENLGYIESVAEAELASLDSNCQVKVKLGNFHFPKRTYGSKTLPAGDYNALRIIIGQGQGQNWWCVLFPPFCYIDSVNKKEAKKNFEALEKEEVNIKVKSKFMEYVKSNPQLTQKKKEITNLLRTSVTDLDNLISNLTSD</sequence>
<accession>D9QVX6</accession>
<dbReference type="EMBL" id="CP002105">
    <property type="protein sequence ID" value="ADL12385.1"/>
    <property type="molecule type" value="Genomic_DNA"/>
</dbReference>
<protein>
    <submittedName>
        <fullName evidence="1">Stage II sporulation protein R</fullName>
    </submittedName>
</protein>
<dbReference type="eggNOG" id="ENOG5031K93">
    <property type="taxonomic scope" value="Bacteria"/>
</dbReference>
<evidence type="ECO:0000313" key="1">
    <source>
        <dbReference type="EMBL" id="ADL12385.1"/>
    </source>
</evidence>
<name>D9QVX6_ACEAZ</name>
<evidence type="ECO:0000313" key="2">
    <source>
        <dbReference type="Proteomes" id="UP000001661"/>
    </source>
</evidence>
<dbReference type="HOGENOM" id="CLU_069310_2_0_9"/>
<reference evidence="1 2" key="1">
    <citation type="journal article" date="2010" name="Stand. Genomic Sci.">
        <title>Complete genome sequence of Acetohalobium arabaticum type strain (Z-7288).</title>
        <authorList>
            <person name="Sikorski J."/>
            <person name="Lapidus A."/>
            <person name="Chertkov O."/>
            <person name="Lucas S."/>
            <person name="Copeland A."/>
            <person name="Glavina Del Rio T."/>
            <person name="Nolan M."/>
            <person name="Tice H."/>
            <person name="Cheng J.F."/>
            <person name="Han C."/>
            <person name="Brambilla E."/>
            <person name="Pitluck S."/>
            <person name="Liolios K."/>
            <person name="Ivanova N."/>
            <person name="Mavromatis K."/>
            <person name="Mikhailova N."/>
            <person name="Pati A."/>
            <person name="Bruce D."/>
            <person name="Detter C."/>
            <person name="Tapia R."/>
            <person name="Goodwin L."/>
            <person name="Chen A."/>
            <person name="Palaniappan K."/>
            <person name="Land M."/>
            <person name="Hauser L."/>
            <person name="Chang Y.J."/>
            <person name="Jeffries C.D."/>
            <person name="Rohde M."/>
            <person name="Goker M."/>
            <person name="Spring S."/>
            <person name="Woyke T."/>
            <person name="Bristow J."/>
            <person name="Eisen J.A."/>
            <person name="Markowitz V."/>
            <person name="Hugenholtz P."/>
            <person name="Kyrpides N.C."/>
            <person name="Klenk H.P."/>
        </authorList>
    </citation>
    <scope>NUCLEOTIDE SEQUENCE [LARGE SCALE GENOMIC DNA]</scope>
    <source>
        <strain evidence="2">ATCC 49924 / DSM 5501 / Z-7288</strain>
    </source>
</reference>
<dbReference type="KEGG" id="aar:Acear_0851"/>
<dbReference type="AlphaFoldDB" id="D9QVX6"/>
<proteinExistence type="predicted"/>
<keyword evidence="2" id="KW-1185">Reference proteome</keyword>
<dbReference type="STRING" id="574087.Acear_0851"/>
<dbReference type="Proteomes" id="UP000001661">
    <property type="component" value="Chromosome"/>
</dbReference>
<dbReference type="RefSeq" id="WP_013277831.1">
    <property type="nucleotide sequence ID" value="NC_014378.1"/>
</dbReference>
<organism evidence="1 2">
    <name type="scientific">Acetohalobium arabaticum (strain ATCC 49924 / DSM 5501 / Z-7288)</name>
    <dbReference type="NCBI Taxonomy" id="574087"/>
    <lineage>
        <taxon>Bacteria</taxon>
        <taxon>Bacillati</taxon>
        <taxon>Bacillota</taxon>
        <taxon>Clostridia</taxon>
        <taxon>Halanaerobiales</taxon>
        <taxon>Halobacteroidaceae</taxon>
        <taxon>Acetohalobium</taxon>
    </lineage>
</organism>
<gene>
    <name evidence="1" type="ordered locus">Acear_0851</name>
</gene>
<dbReference type="OrthoDB" id="9793324at2"/>
<dbReference type="NCBIfam" id="TIGR02837">
    <property type="entry name" value="spore_II_R"/>
    <property type="match status" value="1"/>
</dbReference>
<dbReference type="Pfam" id="PF09551">
    <property type="entry name" value="Spore_II_R"/>
    <property type="match status" value="1"/>
</dbReference>
<dbReference type="InterPro" id="IPR014202">
    <property type="entry name" value="Spore_II_R"/>
</dbReference>